<name>A0A1X7RXY9_ZYMT9</name>
<dbReference type="AlphaFoldDB" id="A0A1X7RXY9"/>
<accession>A0A1X7RXY9</accession>
<dbReference type="Proteomes" id="UP000215127">
    <property type="component" value="Chromosome 7"/>
</dbReference>
<keyword evidence="2" id="KW-1185">Reference proteome</keyword>
<dbReference type="EMBL" id="LT853698">
    <property type="protein sequence ID" value="SMQ52239.1"/>
    <property type="molecule type" value="Genomic_DNA"/>
</dbReference>
<evidence type="ECO:0000313" key="2">
    <source>
        <dbReference type="Proteomes" id="UP000215127"/>
    </source>
</evidence>
<organism evidence="1 2">
    <name type="scientific">Zymoseptoria tritici (strain ST99CH_3D7)</name>
    <dbReference type="NCBI Taxonomy" id="1276538"/>
    <lineage>
        <taxon>Eukaryota</taxon>
        <taxon>Fungi</taxon>
        <taxon>Dikarya</taxon>
        <taxon>Ascomycota</taxon>
        <taxon>Pezizomycotina</taxon>
        <taxon>Dothideomycetes</taxon>
        <taxon>Dothideomycetidae</taxon>
        <taxon>Mycosphaerellales</taxon>
        <taxon>Mycosphaerellaceae</taxon>
        <taxon>Zymoseptoria</taxon>
    </lineage>
</organism>
<evidence type="ECO:0000313" key="1">
    <source>
        <dbReference type="EMBL" id="SMQ52239.1"/>
    </source>
</evidence>
<protein>
    <submittedName>
        <fullName evidence="1">Uncharacterized protein</fullName>
    </submittedName>
</protein>
<gene>
    <name evidence="1" type="ORF">ZT3D7_G7392</name>
</gene>
<reference evidence="1 2" key="1">
    <citation type="submission" date="2016-06" db="EMBL/GenBank/DDBJ databases">
        <authorList>
            <person name="Kjaerup R.B."/>
            <person name="Dalgaard T.S."/>
            <person name="Juul-Madsen H.R."/>
        </authorList>
    </citation>
    <scope>NUCLEOTIDE SEQUENCE [LARGE SCALE GENOMIC DNA]</scope>
</reference>
<sequence length="74" mass="8366">MFVCLIRQSYTALMHFVSMLCRMQPAAQDLGFLISYKCISPRRQGVLPPSFRSKCKTPTKPIRLTSCGAFYTTA</sequence>
<proteinExistence type="predicted"/>